<dbReference type="InterPro" id="IPR036388">
    <property type="entry name" value="WH-like_DNA-bd_sf"/>
</dbReference>
<dbReference type="GeneID" id="6759691"/>
<accession>B3SE07</accession>
<protein>
    <submittedName>
        <fullName evidence="1">Uncharacterized protein</fullName>
    </submittedName>
</protein>
<dbReference type="InterPro" id="IPR036390">
    <property type="entry name" value="WH_DNA-bd_sf"/>
</dbReference>
<dbReference type="CTD" id="6759691"/>
<dbReference type="Gene3D" id="1.10.10.10">
    <property type="entry name" value="Winged helix-like DNA-binding domain superfamily/Winged helix DNA-binding domain"/>
    <property type="match status" value="1"/>
</dbReference>
<keyword evidence="2" id="KW-1185">Reference proteome</keyword>
<organism evidence="1 2">
    <name type="scientific">Trichoplax adhaerens</name>
    <name type="common">Trichoplax reptans</name>
    <dbReference type="NCBI Taxonomy" id="10228"/>
    <lineage>
        <taxon>Eukaryota</taxon>
        <taxon>Metazoa</taxon>
        <taxon>Placozoa</taxon>
        <taxon>Uniplacotomia</taxon>
        <taxon>Trichoplacea</taxon>
        <taxon>Trichoplacidae</taxon>
        <taxon>Trichoplax</taxon>
    </lineage>
</organism>
<dbReference type="EMBL" id="DS985326">
    <property type="protein sequence ID" value="EDV19037.1"/>
    <property type="molecule type" value="Genomic_DNA"/>
</dbReference>
<sequence>MPIERGLDPHINHASENSKNYINFFTYSEYKKEQTKYSYFKLEKVFGTRKANFINKLKYWLSKCGRNINGISGKWIYNPTHEWANQLNCSTSTIKRLIKSLEEQGIILSKKVNAKRYNQTKWYSLNFNLLNNMLTSQDIKDNTVKNKWTNRLVQNEPIIISNNRNNYTNTSSKKFKNNYSDSKEEEINFSNVLKERTAQKTKLTTNETKLVEQMVYLWNKVFIYSRNPIKAYISKSNKKALVDVLNNHFEGDLDKWREYALAVNSSQFLMGEKETKKNFRAIFSWLIKEETLEKIMNNEYGIGDRELDMNNISKNIEEKKEEVVNKMDKKISEYMKIKINDKKEREEFIEYVKSASITEDDRYGILKNIIKQVPKNYILEREEYKEIKENLYESYVMKKHLSITKIEVREKIRNKIKKIIENKENSHKLLEELDKKIMKKQVLKQMS</sequence>
<dbReference type="KEGG" id="tad:TRIADDRAFT_62511"/>
<proteinExistence type="predicted"/>
<evidence type="ECO:0000313" key="2">
    <source>
        <dbReference type="Proteomes" id="UP000009022"/>
    </source>
</evidence>
<reference evidence="1 2" key="1">
    <citation type="journal article" date="2008" name="Nature">
        <title>The Trichoplax genome and the nature of placozoans.</title>
        <authorList>
            <person name="Srivastava M."/>
            <person name="Begovic E."/>
            <person name="Chapman J."/>
            <person name="Putnam N.H."/>
            <person name="Hellsten U."/>
            <person name="Kawashima T."/>
            <person name="Kuo A."/>
            <person name="Mitros T."/>
            <person name="Salamov A."/>
            <person name="Carpenter M.L."/>
            <person name="Signorovitch A.Y."/>
            <person name="Moreno M.A."/>
            <person name="Kamm K."/>
            <person name="Grimwood J."/>
            <person name="Schmutz J."/>
            <person name="Shapiro H."/>
            <person name="Grigoriev I.V."/>
            <person name="Buss L.W."/>
            <person name="Schierwater B."/>
            <person name="Dellaporta S.L."/>
            <person name="Rokhsar D.S."/>
        </authorList>
    </citation>
    <scope>NUCLEOTIDE SEQUENCE [LARGE SCALE GENOMIC DNA]</scope>
    <source>
        <strain evidence="1 2">Grell-BS-1999</strain>
    </source>
</reference>
<gene>
    <name evidence="1" type="ORF">TRIADDRAFT_62511</name>
</gene>
<dbReference type="InParanoid" id="B3SE07"/>
<dbReference type="RefSeq" id="XP_002118476.1">
    <property type="nucleotide sequence ID" value="XM_002118440.1"/>
</dbReference>
<dbReference type="SUPFAM" id="SSF46785">
    <property type="entry name" value="Winged helix' DNA-binding domain"/>
    <property type="match status" value="1"/>
</dbReference>
<name>B3SE07_TRIAD</name>
<dbReference type="Proteomes" id="UP000009022">
    <property type="component" value="Unassembled WGS sequence"/>
</dbReference>
<dbReference type="HOGENOM" id="CLU_613005_0_0_1"/>
<evidence type="ECO:0000313" key="1">
    <source>
        <dbReference type="EMBL" id="EDV19037.1"/>
    </source>
</evidence>
<dbReference type="OrthoDB" id="10611128at2759"/>
<dbReference type="AlphaFoldDB" id="B3SE07"/>